<dbReference type="GO" id="GO:0005739">
    <property type="term" value="C:mitochondrion"/>
    <property type="evidence" value="ECO:0007669"/>
    <property type="project" value="TreeGrafter"/>
</dbReference>
<organism evidence="10 11">
    <name type="scientific">Salix brachista</name>
    <dbReference type="NCBI Taxonomy" id="2182728"/>
    <lineage>
        <taxon>Eukaryota</taxon>
        <taxon>Viridiplantae</taxon>
        <taxon>Streptophyta</taxon>
        <taxon>Embryophyta</taxon>
        <taxon>Tracheophyta</taxon>
        <taxon>Spermatophyta</taxon>
        <taxon>Magnoliopsida</taxon>
        <taxon>eudicotyledons</taxon>
        <taxon>Gunneridae</taxon>
        <taxon>Pentapetalae</taxon>
        <taxon>rosids</taxon>
        <taxon>fabids</taxon>
        <taxon>Malpighiales</taxon>
        <taxon>Salicaceae</taxon>
        <taxon>Saliceae</taxon>
        <taxon>Salix</taxon>
    </lineage>
</organism>
<sequence>MTNNGAIEVDEYSCTSVPSIWAVGDVTDRINLTPVALMEGVALAKTLFQNEPTKPDYRAVPSAVFSQPPIGQVGLTEEQVMVVLLGKRPKRSLVVSAICTSMTRVMVFALQFQVVNLLPPLHPTNDIKPLAAASGIFVIESPLECKTLDIYKIDFLKGLLQATKEHGDIDVFTANFRPLKATLSGLPDRVFMKLIVCTKTNKVLGLNMCGEDSPEIVQGFAVAIKAGLTKEDFDSIVGIC</sequence>
<comment type="cofactor">
    <cofactor evidence="1">
        <name>FAD</name>
        <dbReference type="ChEBI" id="CHEBI:57692"/>
    </cofactor>
</comment>
<evidence type="ECO:0000256" key="3">
    <source>
        <dbReference type="ARBA" id="ARBA00022630"/>
    </source>
</evidence>
<feature type="domain" description="Pyridine nucleotide-disulphide oxidoreductase dimerisation" evidence="8">
    <location>
        <begin position="161"/>
        <end position="238"/>
    </location>
</feature>
<evidence type="ECO:0000256" key="1">
    <source>
        <dbReference type="ARBA" id="ARBA00001974"/>
    </source>
</evidence>
<keyword evidence="3" id="KW-0285">Flavoprotein</keyword>
<keyword evidence="11" id="KW-1185">Reference proteome</keyword>
<evidence type="ECO:0008006" key="12">
    <source>
        <dbReference type="Google" id="ProtNLM"/>
    </source>
</evidence>
<accession>A0A5N5K3F4</accession>
<dbReference type="SUPFAM" id="SSF51905">
    <property type="entry name" value="FAD/NAD(P)-binding domain"/>
    <property type="match status" value="1"/>
</dbReference>
<dbReference type="Pfam" id="PF07992">
    <property type="entry name" value="Pyr_redox_2"/>
    <property type="match status" value="1"/>
</dbReference>
<dbReference type="GO" id="GO:0045454">
    <property type="term" value="P:cell redox homeostasis"/>
    <property type="evidence" value="ECO:0007669"/>
    <property type="project" value="InterPro"/>
</dbReference>
<dbReference type="GO" id="GO:0034599">
    <property type="term" value="P:cellular response to oxidative stress"/>
    <property type="evidence" value="ECO:0007669"/>
    <property type="project" value="TreeGrafter"/>
</dbReference>
<evidence type="ECO:0000259" key="9">
    <source>
        <dbReference type="Pfam" id="PF07992"/>
    </source>
</evidence>
<dbReference type="InterPro" id="IPR004099">
    <property type="entry name" value="Pyr_nucl-diS_OxRdtase_dimer"/>
</dbReference>
<comment type="caution">
    <text evidence="10">The sequence shown here is derived from an EMBL/GenBank/DDBJ whole genome shotgun (WGS) entry which is preliminary data.</text>
</comment>
<keyword evidence="7" id="KW-0676">Redox-active center</keyword>
<dbReference type="InterPro" id="IPR046952">
    <property type="entry name" value="GSHR/TRXR-like"/>
</dbReference>
<dbReference type="SUPFAM" id="SSF55424">
    <property type="entry name" value="FAD/NAD-linked reductases, dimerisation (C-terminal) domain"/>
    <property type="match status" value="1"/>
</dbReference>
<keyword evidence="6" id="KW-1015">Disulfide bond</keyword>
<reference evidence="11" key="1">
    <citation type="journal article" date="2019" name="Gigascience">
        <title>De novo genome assembly of the endangered Acer yangbiense, a plant species with extremely small populations endemic to Yunnan Province, China.</title>
        <authorList>
            <person name="Yang J."/>
            <person name="Wariss H.M."/>
            <person name="Tao L."/>
            <person name="Zhang R."/>
            <person name="Yun Q."/>
            <person name="Hollingsworth P."/>
            <person name="Dao Z."/>
            <person name="Luo G."/>
            <person name="Guo H."/>
            <person name="Ma Y."/>
            <person name="Sun W."/>
        </authorList>
    </citation>
    <scope>NUCLEOTIDE SEQUENCE [LARGE SCALE GENOMIC DNA]</scope>
    <source>
        <strain evidence="11">cv. br00</strain>
    </source>
</reference>
<dbReference type="GO" id="GO:0050660">
    <property type="term" value="F:flavin adenine dinucleotide binding"/>
    <property type="evidence" value="ECO:0007669"/>
    <property type="project" value="InterPro"/>
</dbReference>
<evidence type="ECO:0000256" key="5">
    <source>
        <dbReference type="ARBA" id="ARBA00023002"/>
    </source>
</evidence>
<protein>
    <recommendedName>
        <fullName evidence="12">Pyridine nucleotide-disulphide oxidoreductase dimerisation domain-containing protein</fullName>
    </recommendedName>
</protein>
<evidence type="ECO:0000256" key="4">
    <source>
        <dbReference type="ARBA" id="ARBA00022827"/>
    </source>
</evidence>
<dbReference type="GO" id="GO:0006749">
    <property type="term" value="P:glutathione metabolic process"/>
    <property type="evidence" value="ECO:0007669"/>
    <property type="project" value="TreeGrafter"/>
</dbReference>
<gene>
    <name evidence="10" type="ORF">DKX38_022092</name>
</gene>
<proteinExistence type="inferred from homology"/>
<dbReference type="PANTHER" id="PTHR42737">
    <property type="entry name" value="GLUTATHIONE REDUCTASE"/>
    <property type="match status" value="1"/>
</dbReference>
<feature type="domain" description="FAD/NAD(P)-binding" evidence="9">
    <location>
        <begin position="2"/>
        <end position="40"/>
    </location>
</feature>
<keyword evidence="5" id="KW-0560">Oxidoreductase</keyword>
<dbReference type="Gene3D" id="3.30.390.30">
    <property type="match status" value="1"/>
</dbReference>
<comment type="similarity">
    <text evidence="2">Belongs to the class-I pyridine nucleotide-disulfide oxidoreductase family.</text>
</comment>
<dbReference type="Proteomes" id="UP000326939">
    <property type="component" value="Chromosome 15"/>
</dbReference>
<dbReference type="AlphaFoldDB" id="A0A5N5K3F4"/>
<dbReference type="InterPro" id="IPR016156">
    <property type="entry name" value="FAD/NAD-linked_Rdtase_dimer_sf"/>
</dbReference>
<dbReference type="EMBL" id="VDCV01000015">
    <property type="protein sequence ID" value="KAB5524343.1"/>
    <property type="molecule type" value="Genomic_DNA"/>
</dbReference>
<evidence type="ECO:0000313" key="11">
    <source>
        <dbReference type="Proteomes" id="UP000326939"/>
    </source>
</evidence>
<dbReference type="GO" id="GO:0005829">
    <property type="term" value="C:cytosol"/>
    <property type="evidence" value="ECO:0007669"/>
    <property type="project" value="TreeGrafter"/>
</dbReference>
<evidence type="ECO:0000313" key="10">
    <source>
        <dbReference type="EMBL" id="KAB5524343.1"/>
    </source>
</evidence>
<name>A0A5N5K3F4_9ROSI</name>
<keyword evidence="4" id="KW-0274">FAD</keyword>
<evidence type="ECO:0000256" key="2">
    <source>
        <dbReference type="ARBA" id="ARBA00007532"/>
    </source>
</evidence>
<dbReference type="PANTHER" id="PTHR42737:SF2">
    <property type="entry name" value="GLUTATHIONE REDUCTASE"/>
    <property type="match status" value="1"/>
</dbReference>
<dbReference type="InterPro" id="IPR036188">
    <property type="entry name" value="FAD/NAD-bd_sf"/>
</dbReference>
<dbReference type="Pfam" id="PF02852">
    <property type="entry name" value="Pyr_redox_dim"/>
    <property type="match status" value="1"/>
</dbReference>
<evidence type="ECO:0000259" key="8">
    <source>
        <dbReference type="Pfam" id="PF02852"/>
    </source>
</evidence>
<evidence type="ECO:0000256" key="7">
    <source>
        <dbReference type="ARBA" id="ARBA00023284"/>
    </source>
</evidence>
<dbReference type="GO" id="GO:0004362">
    <property type="term" value="F:glutathione-disulfide reductase (NADPH) activity"/>
    <property type="evidence" value="ECO:0007669"/>
    <property type="project" value="TreeGrafter"/>
</dbReference>
<dbReference type="PRINTS" id="PR00411">
    <property type="entry name" value="PNDRDTASEI"/>
</dbReference>
<dbReference type="InterPro" id="IPR023753">
    <property type="entry name" value="FAD/NAD-binding_dom"/>
</dbReference>
<evidence type="ECO:0000256" key="6">
    <source>
        <dbReference type="ARBA" id="ARBA00023157"/>
    </source>
</evidence>
<dbReference type="Gene3D" id="3.50.50.60">
    <property type="entry name" value="FAD/NAD(P)-binding domain"/>
    <property type="match status" value="1"/>
</dbReference>